<comment type="caution">
    <text evidence="4">The sequence shown here is derived from an EMBL/GenBank/DDBJ whole genome shotgun (WGS) entry which is preliminary data.</text>
</comment>
<accession>A0A1F7H281</accession>
<dbReference type="GO" id="GO:0016787">
    <property type="term" value="F:hydrolase activity"/>
    <property type="evidence" value="ECO:0007669"/>
    <property type="project" value="UniProtKB-KW"/>
</dbReference>
<evidence type="ECO:0000256" key="2">
    <source>
        <dbReference type="ARBA" id="ARBA00022801"/>
    </source>
</evidence>
<organism evidence="4 5">
    <name type="scientific">Candidatus Roizmanbacteria bacterium RIFCSPHIGHO2_02_FULL_37_24</name>
    <dbReference type="NCBI Taxonomy" id="1802037"/>
    <lineage>
        <taxon>Bacteria</taxon>
        <taxon>Candidatus Roizmaniibacteriota</taxon>
    </lineage>
</organism>
<dbReference type="SUPFAM" id="SSF55811">
    <property type="entry name" value="Nudix"/>
    <property type="match status" value="1"/>
</dbReference>
<reference evidence="4 5" key="1">
    <citation type="journal article" date="2016" name="Nat. Commun.">
        <title>Thousands of microbial genomes shed light on interconnected biogeochemical processes in an aquifer system.</title>
        <authorList>
            <person name="Anantharaman K."/>
            <person name="Brown C.T."/>
            <person name="Hug L.A."/>
            <person name="Sharon I."/>
            <person name="Castelle C.J."/>
            <person name="Probst A.J."/>
            <person name="Thomas B.C."/>
            <person name="Singh A."/>
            <person name="Wilkins M.J."/>
            <person name="Karaoz U."/>
            <person name="Brodie E.L."/>
            <person name="Williams K.H."/>
            <person name="Hubbard S.S."/>
            <person name="Banfield J.F."/>
        </authorList>
    </citation>
    <scope>NUCLEOTIDE SEQUENCE [LARGE SCALE GENOMIC DNA]</scope>
</reference>
<name>A0A1F7H281_9BACT</name>
<dbReference type="Pfam" id="PF00293">
    <property type="entry name" value="NUDIX"/>
    <property type="match status" value="1"/>
</dbReference>
<dbReference type="InterPro" id="IPR015797">
    <property type="entry name" value="NUDIX_hydrolase-like_dom_sf"/>
</dbReference>
<evidence type="ECO:0000313" key="4">
    <source>
        <dbReference type="EMBL" id="OGK24812.1"/>
    </source>
</evidence>
<dbReference type="Proteomes" id="UP000177159">
    <property type="component" value="Unassembled WGS sequence"/>
</dbReference>
<keyword evidence="2" id="KW-0378">Hydrolase</keyword>
<protein>
    <recommendedName>
        <fullName evidence="3">Nudix hydrolase domain-containing protein</fullName>
    </recommendedName>
</protein>
<dbReference type="AlphaFoldDB" id="A0A1F7H281"/>
<sequence length="143" mass="16891">MSVNDQLFYVGQKALINKNGEVLILYDSFINLYDLPGGKIQEGETDFKKAFLREIDEETKLKVRVEKPFTTTYFEYPKIKHYNAGKKIFSVVYECFYLSGNIKLDKREHDGYEWVDLNSYKKTLKIKTNIYNVLEMYFNSLHG</sequence>
<dbReference type="EMBL" id="MFZM01000001">
    <property type="protein sequence ID" value="OGK24812.1"/>
    <property type="molecule type" value="Genomic_DNA"/>
</dbReference>
<evidence type="ECO:0000259" key="3">
    <source>
        <dbReference type="PROSITE" id="PS51462"/>
    </source>
</evidence>
<evidence type="ECO:0000256" key="1">
    <source>
        <dbReference type="ARBA" id="ARBA00001946"/>
    </source>
</evidence>
<dbReference type="PANTHER" id="PTHR43046">
    <property type="entry name" value="GDP-MANNOSE MANNOSYL HYDROLASE"/>
    <property type="match status" value="1"/>
</dbReference>
<gene>
    <name evidence="4" type="ORF">A3C24_00750</name>
</gene>
<dbReference type="Gene3D" id="3.90.79.10">
    <property type="entry name" value="Nucleoside Triphosphate Pyrophosphohydrolase"/>
    <property type="match status" value="1"/>
</dbReference>
<dbReference type="PANTHER" id="PTHR43046:SF14">
    <property type="entry name" value="MUTT_NUDIX FAMILY PROTEIN"/>
    <property type="match status" value="1"/>
</dbReference>
<feature type="domain" description="Nudix hydrolase" evidence="3">
    <location>
        <begin position="1"/>
        <end position="138"/>
    </location>
</feature>
<dbReference type="PROSITE" id="PS51462">
    <property type="entry name" value="NUDIX"/>
    <property type="match status" value="1"/>
</dbReference>
<dbReference type="InterPro" id="IPR000086">
    <property type="entry name" value="NUDIX_hydrolase_dom"/>
</dbReference>
<evidence type="ECO:0000313" key="5">
    <source>
        <dbReference type="Proteomes" id="UP000177159"/>
    </source>
</evidence>
<comment type="cofactor">
    <cofactor evidence="1">
        <name>Mg(2+)</name>
        <dbReference type="ChEBI" id="CHEBI:18420"/>
    </cofactor>
</comment>
<proteinExistence type="predicted"/>